<name>A0A0E9WVC7_ANGAN</name>
<accession>A0A0E9WVC7</accession>
<evidence type="ECO:0000313" key="2">
    <source>
        <dbReference type="EMBL" id="JAH94161.1"/>
    </source>
</evidence>
<feature type="transmembrane region" description="Helical" evidence="1">
    <location>
        <begin position="34"/>
        <end position="52"/>
    </location>
</feature>
<reference evidence="2" key="2">
    <citation type="journal article" date="2015" name="Fish Shellfish Immunol.">
        <title>Early steps in the European eel (Anguilla anguilla)-Vibrio vulnificus interaction in the gills: Role of the RtxA13 toxin.</title>
        <authorList>
            <person name="Callol A."/>
            <person name="Pajuelo D."/>
            <person name="Ebbesson L."/>
            <person name="Teles M."/>
            <person name="MacKenzie S."/>
            <person name="Amaro C."/>
        </authorList>
    </citation>
    <scope>NUCLEOTIDE SEQUENCE</scope>
</reference>
<keyword evidence="1" id="KW-1133">Transmembrane helix</keyword>
<sequence>MQGKVISETYGKTTILLGLKGRQNTRSQDPYWRLFYSVGSMVLFATVWHVVYSARFNKKHVQYSSI</sequence>
<evidence type="ECO:0000256" key="1">
    <source>
        <dbReference type="SAM" id="Phobius"/>
    </source>
</evidence>
<protein>
    <submittedName>
        <fullName evidence="2">Uncharacterized protein</fullName>
    </submittedName>
</protein>
<keyword evidence="1" id="KW-0812">Transmembrane</keyword>
<dbReference type="AlphaFoldDB" id="A0A0E9WVC7"/>
<organism evidence="2">
    <name type="scientific">Anguilla anguilla</name>
    <name type="common">European freshwater eel</name>
    <name type="synonym">Muraena anguilla</name>
    <dbReference type="NCBI Taxonomy" id="7936"/>
    <lineage>
        <taxon>Eukaryota</taxon>
        <taxon>Metazoa</taxon>
        <taxon>Chordata</taxon>
        <taxon>Craniata</taxon>
        <taxon>Vertebrata</taxon>
        <taxon>Euteleostomi</taxon>
        <taxon>Actinopterygii</taxon>
        <taxon>Neopterygii</taxon>
        <taxon>Teleostei</taxon>
        <taxon>Anguilliformes</taxon>
        <taxon>Anguillidae</taxon>
        <taxon>Anguilla</taxon>
    </lineage>
</organism>
<reference evidence="2" key="1">
    <citation type="submission" date="2014-11" db="EMBL/GenBank/DDBJ databases">
        <authorList>
            <person name="Amaro Gonzalez C."/>
        </authorList>
    </citation>
    <scope>NUCLEOTIDE SEQUENCE</scope>
</reference>
<dbReference type="EMBL" id="GBXM01014416">
    <property type="protein sequence ID" value="JAH94161.1"/>
    <property type="molecule type" value="Transcribed_RNA"/>
</dbReference>
<proteinExistence type="predicted"/>
<keyword evidence="1" id="KW-0472">Membrane</keyword>